<evidence type="ECO:0000259" key="8">
    <source>
        <dbReference type="Pfam" id="PF01182"/>
    </source>
</evidence>
<evidence type="ECO:0000256" key="4">
    <source>
        <dbReference type="ARBA" id="ARBA00010662"/>
    </source>
</evidence>
<feature type="domain" description="Glucosamine/galactosamine-6-phosphate isomerase" evidence="8">
    <location>
        <begin position="23"/>
        <end position="236"/>
    </location>
</feature>
<dbReference type="GO" id="GO:0006098">
    <property type="term" value="P:pentose-phosphate shunt"/>
    <property type="evidence" value="ECO:0007669"/>
    <property type="project" value="UniProtKB-UniPathway"/>
</dbReference>
<dbReference type="Pfam" id="PF01182">
    <property type="entry name" value="Glucosamine_iso"/>
    <property type="match status" value="1"/>
</dbReference>
<reference evidence="9 10" key="1">
    <citation type="journal article" date="2006" name="DNA Res.">
        <title>Genome sequence of the cat pathogen, Chlamydophila felis.</title>
        <authorList>
            <person name="Azuma Y."/>
            <person name="Hirakawa H."/>
            <person name="Yamashita A."/>
            <person name="Cai Y."/>
            <person name="Rahman M.A."/>
            <person name="Suzuki H."/>
            <person name="Mitaku S."/>
            <person name="Toh H."/>
            <person name="Goto S."/>
            <person name="Murakami T."/>
            <person name="Sugi K."/>
            <person name="Hayashi H."/>
            <person name="Fukushi H."/>
            <person name="Hattori M."/>
            <person name="Kuhara S."/>
            <person name="Shirai M."/>
        </authorList>
    </citation>
    <scope>NUCLEOTIDE SEQUENCE [LARGE SCALE GENOMIC DNA]</scope>
    <source>
        <strain evidence="9 10">Fe/C-56</strain>
    </source>
</reference>
<evidence type="ECO:0000256" key="2">
    <source>
        <dbReference type="ARBA" id="ARBA00002681"/>
    </source>
</evidence>
<dbReference type="AlphaFoldDB" id="Q254P7"/>
<sequence length="260" mass="29644">MFMATLVNFNDTNKLLLTKKPELFIDLASKDWIASANKSIRQQGAFYVALSGGRTPLEIFKDIVTNKEKLSDPTKIFLFWGDERNVPHTSSESNYGQAMSILRELDIPEEQIFRMETENPNGARKYQNLIESTVPEVSFDMVMLGLGEDGHTLSLFPNTQALNEHERLVVFNEVPQLETERMTLTLPVVHKAKHVVVYVQGENKKAIVKSIFFPEDKKAQSYPIELIGQARTPLFWILAADAYDLKDFDQISSLYKLDII</sequence>
<evidence type="ECO:0000313" key="10">
    <source>
        <dbReference type="Proteomes" id="UP000001260"/>
    </source>
</evidence>
<dbReference type="EC" id="3.1.1.31" evidence="5 7"/>
<evidence type="ECO:0000256" key="6">
    <source>
        <dbReference type="ARBA" id="ARBA00020337"/>
    </source>
</evidence>
<dbReference type="STRING" id="264202.CF0469"/>
<dbReference type="InterPro" id="IPR037171">
    <property type="entry name" value="NagB/RpiA_transferase-like"/>
</dbReference>
<protein>
    <recommendedName>
        <fullName evidence="6 7">6-phosphogluconolactonase</fullName>
        <shortName evidence="7">6PGL</shortName>
        <ecNumber evidence="5 7">3.1.1.31</ecNumber>
    </recommendedName>
</protein>
<evidence type="ECO:0000256" key="5">
    <source>
        <dbReference type="ARBA" id="ARBA00013198"/>
    </source>
</evidence>
<dbReference type="KEGG" id="cfe:CF0469"/>
<dbReference type="NCBIfam" id="TIGR01198">
    <property type="entry name" value="pgl"/>
    <property type="match status" value="1"/>
</dbReference>
<dbReference type="Gene3D" id="3.40.50.1360">
    <property type="match status" value="1"/>
</dbReference>
<dbReference type="GO" id="GO:0005975">
    <property type="term" value="P:carbohydrate metabolic process"/>
    <property type="evidence" value="ECO:0007669"/>
    <property type="project" value="UniProtKB-UniRule"/>
</dbReference>
<dbReference type="Proteomes" id="UP000001260">
    <property type="component" value="Chromosome"/>
</dbReference>
<proteinExistence type="inferred from homology"/>
<comment type="pathway">
    <text evidence="3 7">Carbohydrate degradation; pentose phosphate pathway; D-ribulose 5-phosphate from D-glucose 6-phosphate (oxidative stage): step 2/3.</text>
</comment>
<dbReference type="InterPro" id="IPR039104">
    <property type="entry name" value="6PGL"/>
</dbReference>
<dbReference type="PANTHER" id="PTHR11054:SF0">
    <property type="entry name" value="6-PHOSPHOGLUCONOLACTONASE"/>
    <property type="match status" value="1"/>
</dbReference>
<keyword evidence="10" id="KW-1185">Reference proteome</keyword>
<dbReference type="UniPathway" id="UPA00115">
    <property type="reaction ID" value="UER00409"/>
</dbReference>
<dbReference type="CDD" id="cd01400">
    <property type="entry name" value="6PGL"/>
    <property type="match status" value="1"/>
</dbReference>
<comment type="catalytic activity">
    <reaction evidence="1 7">
        <text>6-phospho-D-glucono-1,5-lactone + H2O = 6-phospho-D-gluconate + H(+)</text>
        <dbReference type="Rhea" id="RHEA:12556"/>
        <dbReference type="ChEBI" id="CHEBI:15377"/>
        <dbReference type="ChEBI" id="CHEBI:15378"/>
        <dbReference type="ChEBI" id="CHEBI:57955"/>
        <dbReference type="ChEBI" id="CHEBI:58759"/>
        <dbReference type="EC" id="3.1.1.31"/>
    </reaction>
</comment>
<dbReference type="HOGENOM" id="CLU_053947_2_0_0"/>
<evidence type="ECO:0000313" key="9">
    <source>
        <dbReference type="EMBL" id="BAE81241.1"/>
    </source>
</evidence>
<comment type="function">
    <text evidence="2 7">Hydrolysis of 6-phosphogluconolactone to 6-phosphogluconate.</text>
</comment>
<dbReference type="GO" id="GO:0017057">
    <property type="term" value="F:6-phosphogluconolactonase activity"/>
    <property type="evidence" value="ECO:0007669"/>
    <property type="project" value="UniProtKB-UniRule"/>
</dbReference>
<dbReference type="PANTHER" id="PTHR11054">
    <property type="entry name" value="6-PHOSPHOGLUCONOLACTONASE"/>
    <property type="match status" value="1"/>
</dbReference>
<evidence type="ECO:0000256" key="1">
    <source>
        <dbReference type="ARBA" id="ARBA00000832"/>
    </source>
</evidence>
<dbReference type="InterPro" id="IPR005900">
    <property type="entry name" value="6-phosphogluconolactonase_DevB"/>
</dbReference>
<dbReference type="EMBL" id="AP006861">
    <property type="protein sequence ID" value="BAE81241.1"/>
    <property type="molecule type" value="Genomic_DNA"/>
</dbReference>
<dbReference type="InterPro" id="IPR006148">
    <property type="entry name" value="Glc/Gal-6P_isomerase"/>
</dbReference>
<comment type="similarity">
    <text evidence="4 7">Belongs to the glucosamine/galactosamine-6-phosphate isomerase family. 6-phosphogluconolactonase subfamily.</text>
</comment>
<gene>
    <name evidence="9" type="primary">devB</name>
    <name evidence="7" type="synonym">pgl</name>
    <name evidence="9" type="ordered locus">CF0469</name>
</gene>
<evidence type="ECO:0000256" key="7">
    <source>
        <dbReference type="RuleBase" id="RU365095"/>
    </source>
</evidence>
<organism evidence="9 10">
    <name type="scientific">Chlamydia felis (strain Fe/C-56)</name>
    <name type="common">Chlamydophila felis</name>
    <dbReference type="NCBI Taxonomy" id="264202"/>
    <lineage>
        <taxon>Bacteria</taxon>
        <taxon>Pseudomonadati</taxon>
        <taxon>Chlamydiota</taxon>
        <taxon>Chlamydiia</taxon>
        <taxon>Chlamydiales</taxon>
        <taxon>Chlamydiaceae</taxon>
        <taxon>Chlamydia/Chlamydophila group</taxon>
        <taxon>Chlamydia</taxon>
    </lineage>
</organism>
<dbReference type="eggNOG" id="COG0363">
    <property type="taxonomic scope" value="Bacteria"/>
</dbReference>
<name>Q254P7_CHLFF</name>
<dbReference type="SUPFAM" id="SSF100950">
    <property type="entry name" value="NagB/RpiA/CoA transferase-like"/>
    <property type="match status" value="1"/>
</dbReference>
<keyword evidence="7" id="KW-0378">Hydrolase</keyword>
<accession>Q254P7</accession>
<evidence type="ECO:0000256" key="3">
    <source>
        <dbReference type="ARBA" id="ARBA00004961"/>
    </source>
</evidence>